<sequence>MAVFSKLLQLTPTGPLGWGTIFKIFFVFMALINIKNIPLTWHFRFYRSLFHHLLRRRSLHPTPSHLFSPISSTSRSPLYECDLNLHKSNSTYFSDLDIARTHLICHLIKRSLRTRRSLYVALAGVTCLFRREIKPFEKYEIVSRLLGWDGKWVWVVSHFVSIKKEKDGSRKIFASALSKYVFKMGRITVKPEEIFTECQLLPPRPIESSASGAEVAPAANGNGEIKNLANGGAHKSEKEVLAQLDAAITATDTTAAAMCLDAYWTWERIEAERARGCEIAKSMLGLDLLEHEIRSGDEEGLTKVGRFY</sequence>
<evidence type="ECO:0000256" key="1">
    <source>
        <dbReference type="ARBA" id="ARBA00038476"/>
    </source>
</evidence>
<dbReference type="FunCoup" id="A0A3N4L350">
    <property type="interactions" value="34"/>
</dbReference>
<evidence type="ECO:0000313" key="4">
    <source>
        <dbReference type="Proteomes" id="UP000277580"/>
    </source>
</evidence>
<evidence type="ECO:0008006" key="5">
    <source>
        <dbReference type="Google" id="ProtNLM"/>
    </source>
</evidence>
<evidence type="ECO:0000256" key="2">
    <source>
        <dbReference type="SAM" id="Phobius"/>
    </source>
</evidence>
<feature type="transmembrane region" description="Helical" evidence="2">
    <location>
        <begin position="16"/>
        <end position="34"/>
    </location>
</feature>
<dbReference type="InParanoid" id="A0A3N4L350"/>
<protein>
    <recommendedName>
        <fullName evidence="5">Thioesterase/thiol ester dehydrase-isomerase</fullName>
    </recommendedName>
</protein>
<dbReference type="SUPFAM" id="SSF54637">
    <property type="entry name" value="Thioesterase/thiol ester dehydrase-isomerase"/>
    <property type="match status" value="1"/>
</dbReference>
<dbReference type="PANTHER" id="PTHR12475">
    <property type="match status" value="1"/>
</dbReference>
<dbReference type="EMBL" id="ML119106">
    <property type="protein sequence ID" value="RPB17320.1"/>
    <property type="molecule type" value="Genomic_DNA"/>
</dbReference>
<evidence type="ECO:0000313" key="3">
    <source>
        <dbReference type="EMBL" id="RPB17320.1"/>
    </source>
</evidence>
<keyword evidence="2" id="KW-0472">Membrane</keyword>
<proteinExistence type="inferred from homology"/>
<keyword evidence="2" id="KW-1133">Transmembrane helix</keyword>
<dbReference type="Proteomes" id="UP000277580">
    <property type="component" value="Unassembled WGS sequence"/>
</dbReference>
<comment type="similarity">
    <text evidence="1">Belongs to the lcsJ thioesterase family.</text>
</comment>
<keyword evidence="2" id="KW-0812">Transmembrane</keyword>
<name>A0A3N4L350_9PEZI</name>
<dbReference type="Gene3D" id="3.10.129.10">
    <property type="entry name" value="Hotdog Thioesterase"/>
    <property type="match status" value="1"/>
</dbReference>
<dbReference type="CDD" id="cd00586">
    <property type="entry name" value="4HBT"/>
    <property type="match status" value="1"/>
</dbReference>
<dbReference type="OrthoDB" id="265761at2759"/>
<dbReference type="PANTHER" id="PTHR12475:SF4">
    <property type="entry name" value="PROTEIN THEM6"/>
    <property type="match status" value="1"/>
</dbReference>
<dbReference type="InterPro" id="IPR051490">
    <property type="entry name" value="THEM6_lcsJ_thioesterase"/>
</dbReference>
<gene>
    <name evidence="3" type="ORF">P167DRAFT_479563</name>
</gene>
<organism evidence="3 4">
    <name type="scientific">Morchella conica CCBAS932</name>
    <dbReference type="NCBI Taxonomy" id="1392247"/>
    <lineage>
        <taxon>Eukaryota</taxon>
        <taxon>Fungi</taxon>
        <taxon>Dikarya</taxon>
        <taxon>Ascomycota</taxon>
        <taxon>Pezizomycotina</taxon>
        <taxon>Pezizomycetes</taxon>
        <taxon>Pezizales</taxon>
        <taxon>Morchellaceae</taxon>
        <taxon>Morchella</taxon>
    </lineage>
</organism>
<reference evidence="3 4" key="1">
    <citation type="journal article" date="2018" name="Nat. Ecol. Evol.">
        <title>Pezizomycetes genomes reveal the molecular basis of ectomycorrhizal truffle lifestyle.</title>
        <authorList>
            <person name="Murat C."/>
            <person name="Payen T."/>
            <person name="Noel B."/>
            <person name="Kuo A."/>
            <person name="Morin E."/>
            <person name="Chen J."/>
            <person name="Kohler A."/>
            <person name="Krizsan K."/>
            <person name="Balestrini R."/>
            <person name="Da Silva C."/>
            <person name="Montanini B."/>
            <person name="Hainaut M."/>
            <person name="Levati E."/>
            <person name="Barry K.W."/>
            <person name="Belfiori B."/>
            <person name="Cichocki N."/>
            <person name="Clum A."/>
            <person name="Dockter R.B."/>
            <person name="Fauchery L."/>
            <person name="Guy J."/>
            <person name="Iotti M."/>
            <person name="Le Tacon F."/>
            <person name="Lindquist E.A."/>
            <person name="Lipzen A."/>
            <person name="Malagnac F."/>
            <person name="Mello A."/>
            <person name="Molinier V."/>
            <person name="Miyauchi S."/>
            <person name="Poulain J."/>
            <person name="Riccioni C."/>
            <person name="Rubini A."/>
            <person name="Sitrit Y."/>
            <person name="Splivallo R."/>
            <person name="Traeger S."/>
            <person name="Wang M."/>
            <person name="Zifcakova L."/>
            <person name="Wipf D."/>
            <person name="Zambonelli A."/>
            <person name="Paolocci F."/>
            <person name="Nowrousian M."/>
            <person name="Ottonello S."/>
            <person name="Baldrian P."/>
            <person name="Spatafora J.W."/>
            <person name="Henrissat B."/>
            <person name="Nagy L.G."/>
            <person name="Aury J.M."/>
            <person name="Wincker P."/>
            <person name="Grigoriev I.V."/>
            <person name="Bonfante P."/>
            <person name="Martin F.M."/>
        </authorList>
    </citation>
    <scope>NUCLEOTIDE SEQUENCE [LARGE SCALE GENOMIC DNA]</scope>
    <source>
        <strain evidence="3 4">CCBAS932</strain>
    </source>
</reference>
<dbReference type="InterPro" id="IPR029069">
    <property type="entry name" value="HotDog_dom_sf"/>
</dbReference>
<keyword evidence="4" id="KW-1185">Reference proteome</keyword>
<accession>A0A3N4L350</accession>
<dbReference type="AlphaFoldDB" id="A0A3N4L350"/>
<dbReference type="Pfam" id="PF13279">
    <property type="entry name" value="4HBT_2"/>
    <property type="match status" value="1"/>
</dbReference>